<dbReference type="CDD" id="cd16329">
    <property type="entry name" value="LolA_like"/>
    <property type="match status" value="1"/>
</dbReference>
<evidence type="ECO:0000313" key="4">
    <source>
        <dbReference type="Proteomes" id="UP000600139"/>
    </source>
</evidence>
<organism evidence="3 4">
    <name type="scientific">Luteolibacter yonseiensis</name>
    <dbReference type="NCBI Taxonomy" id="1144680"/>
    <lineage>
        <taxon>Bacteria</taxon>
        <taxon>Pseudomonadati</taxon>
        <taxon>Verrucomicrobiota</taxon>
        <taxon>Verrucomicrobiia</taxon>
        <taxon>Verrucomicrobiales</taxon>
        <taxon>Verrucomicrobiaceae</taxon>
        <taxon>Luteolibacter</taxon>
    </lineage>
</organism>
<dbReference type="Proteomes" id="UP000600139">
    <property type="component" value="Unassembled WGS sequence"/>
</dbReference>
<feature type="chain" id="PRO_5037711783" evidence="1">
    <location>
        <begin position="21"/>
        <end position="243"/>
    </location>
</feature>
<proteinExistence type="predicted"/>
<gene>
    <name evidence="3" type="ORF">JIN84_00735</name>
</gene>
<name>A0A934V8H9_9BACT</name>
<evidence type="ECO:0000256" key="1">
    <source>
        <dbReference type="SAM" id="SignalP"/>
    </source>
</evidence>
<protein>
    <submittedName>
        <fullName evidence="3">Outer membrane lipoprotein-sorting protein</fullName>
    </submittedName>
</protein>
<evidence type="ECO:0000259" key="2">
    <source>
        <dbReference type="Pfam" id="PF17131"/>
    </source>
</evidence>
<dbReference type="AlphaFoldDB" id="A0A934V8H9"/>
<keyword evidence="1" id="KW-0732">Signal</keyword>
<feature type="domain" description="Uncharacterized protein TP-0789" evidence="2">
    <location>
        <begin position="102"/>
        <end position="233"/>
    </location>
</feature>
<reference evidence="3" key="1">
    <citation type="submission" date="2021-01" db="EMBL/GenBank/DDBJ databases">
        <title>Modified the classification status of verrucomicrobia.</title>
        <authorList>
            <person name="Feng X."/>
        </authorList>
    </citation>
    <scope>NUCLEOTIDE SEQUENCE</scope>
    <source>
        <strain evidence="3">JCM 18052</strain>
    </source>
</reference>
<comment type="caution">
    <text evidence="3">The sequence shown here is derived from an EMBL/GenBank/DDBJ whole genome shotgun (WGS) entry which is preliminary data.</text>
</comment>
<feature type="signal peptide" evidence="1">
    <location>
        <begin position="1"/>
        <end position="20"/>
    </location>
</feature>
<dbReference type="InterPro" id="IPR033399">
    <property type="entry name" value="TP_0789-like"/>
</dbReference>
<dbReference type="Gene3D" id="2.50.20.10">
    <property type="entry name" value="Lipoprotein localisation LolA/LolB/LppX"/>
    <property type="match status" value="1"/>
</dbReference>
<accession>A0A934V8H9</accession>
<keyword evidence="3" id="KW-0449">Lipoprotein</keyword>
<evidence type="ECO:0000313" key="3">
    <source>
        <dbReference type="EMBL" id="MBK1814133.1"/>
    </source>
</evidence>
<dbReference type="EMBL" id="JAENIK010000001">
    <property type="protein sequence ID" value="MBK1814133.1"/>
    <property type="molecule type" value="Genomic_DNA"/>
</dbReference>
<keyword evidence="4" id="KW-1185">Reference proteome</keyword>
<sequence length="243" mass="27045">MNFKSFFPAAALAISLVASASAQQPSAQQILEGARISATLTKLDEGLSGNLKKSGANVPITLFLKGKDIQFQFSENKGPWRIFHMRIGDENFNLFEIINGKTTEFPADKIVQPIAGTDLTYEDLALRFFYWPNPKLEGTEDVGGQPCYKLRVDKPKGASGRYEVVYVWVHTKFGAFMRIRGHDKNGGLVKEFQVEDVMKVADNVWTLRKMQVATCDPNNGGRRLSITDVAFDSPKKVAPRGVR</sequence>
<dbReference type="RefSeq" id="WP_200349094.1">
    <property type="nucleotide sequence ID" value="NZ_BAABHZ010000005.1"/>
</dbReference>
<dbReference type="Pfam" id="PF17131">
    <property type="entry name" value="LolA_like"/>
    <property type="match status" value="1"/>
</dbReference>